<protein>
    <submittedName>
        <fullName evidence="2">Uncharacterized protein</fullName>
    </submittedName>
</protein>
<keyword evidence="1" id="KW-1133">Transmembrane helix</keyword>
<evidence type="ECO:0000256" key="1">
    <source>
        <dbReference type="SAM" id="Phobius"/>
    </source>
</evidence>
<sequence>MRLEFHSILDNDVVGIGGLVGFRGGVSGSEVGAYADFSELLTNGFVCETGLFGLFQQGDHLPRGWNSEFGDRVEQSMRSPQRISFVLGVSSPVFDLSCFGFNFFLALAQLVEFLLSLD</sequence>
<reference evidence="2 3" key="1">
    <citation type="submission" date="2019-11" db="EMBL/GenBank/DDBJ databases">
        <authorList>
            <person name="Brisse S."/>
        </authorList>
    </citation>
    <scope>NUCLEOTIDE SEQUENCE [LARGE SCALE GENOMIC DNA]</scope>
    <source>
        <strain evidence="2">FRC0190</strain>
    </source>
</reference>
<organism evidence="2 3">
    <name type="scientific">Corynebacterium rouxii</name>
    <dbReference type="NCBI Taxonomy" id="2719119"/>
    <lineage>
        <taxon>Bacteria</taxon>
        <taxon>Bacillati</taxon>
        <taxon>Actinomycetota</taxon>
        <taxon>Actinomycetes</taxon>
        <taxon>Mycobacteriales</taxon>
        <taxon>Corynebacteriaceae</taxon>
        <taxon>Corynebacterium</taxon>
    </lineage>
</organism>
<keyword evidence="1" id="KW-0472">Membrane</keyword>
<dbReference type="RefSeq" id="WP_155871133.1">
    <property type="nucleotide sequence ID" value="NZ_CP168248.1"/>
</dbReference>
<accession>A0A6I8MCQ5</accession>
<proteinExistence type="predicted"/>
<name>A0A6I8MCQ5_9CORY</name>
<evidence type="ECO:0000313" key="3">
    <source>
        <dbReference type="Proteomes" id="UP000423525"/>
    </source>
</evidence>
<dbReference type="AlphaFoldDB" id="A0A6I8MCQ5"/>
<dbReference type="Proteomes" id="UP000423525">
    <property type="component" value="Chromosome"/>
</dbReference>
<dbReference type="KEGG" id="crf:FRC0190_00053"/>
<gene>
    <name evidence="2" type="ORF">FRC0190_00053</name>
</gene>
<evidence type="ECO:0000313" key="2">
    <source>
        <dbReference type="EMBL" id="VZH84006.1"/>
    </source>
</evidence>
<feature type="transmembrane region" description="Helical" evidence="1">
    <location>
        <begin position="85"/>
        <end position="108"/>
    </location>
</feature>
<keyword evidence="1" id="KW-0812">Transmembrane</keyword>
<dbReference type="EMBL" id="LR738855">
    <property type="protein sequence ID" value="VZH84006.1"/>
    <property type="molecule type" value="Genomic_DNA"/>
</dbReference>